<dbReference type="Proteomes" id="UP001497480">
    <property type="component" value="Unassembled WGS sequence"/>
</dbReference>
<dbReference type="PANTHER" id="PTHR47381">
    <property type="entry name" value="ALPHA/BETA-HYDROLASES SUPERFAMILY PROTEIN"/>
    <property type="match status" value="1"/>
</dbReference>
<dbReference type="EMBL" id="CAXHTB010000014">
    <property type="protein sequence ID" value="CAL0319233.1"/>
    <property type="molecule type" value="Genomic_DNA"/>
</dbReference>
<evidence type="ECO:0000313" key="2">
    <source>
        <dbReference type="EMBL" id="CAL0319233.1"/>
    </source>
</evidence>
<dbReference type="SUPFAM" id="SSF53474">
    <property type="entry name" value="alpha/beta-Hydrolases"/>
    <property type="match status" value="1"/>
</dbReference>
<organism evidence="2 3">
    <name type="scientific">Lupinus luteus</name>
    <name type="common">European yellow lupine</name>
    <dbReference type="NCBI Taxonomy" id="3873"/>
    <lineage>
        <taxon>Eukaryota</taxon>
        <taxon>Viridiplantae</taxon>
        <taxon>Streptophyta</taxon>
        <taxon>Embryophyta</taxon>
        <taxon>Tracheophyta</taxon>
        <taxon>Spermatophyta</taxon>
        <taxon>Magnoliopsida</taxon>
        <taxon>eudicotyledons</taxon>
        <taxon>Gunneridae</taxon>
        <taxon>Pentapetalae</taxon>
        <taxon>rosids</taxon>
        <taxon>fabids</taxon>
        <taxon>Fabales</taxon>
        <taxon>Fabaceae</taxon>
        <taxon>Papilionoideae</taxon>
        <taxon>50 kb inversion clade</taxon>
        <taxon>genistoids sensu lato</taxon>
        <taxon>core genistoids</taxon>
        <taxon>Genisteae</taxon>
        <taxon>Lupinus</taxon>
    </lineage>
</organism>
<evidence type="ECO:0000313" key="3">
    <source>
        <dbReference type="Proteomes" id="UP001497480"/>
    </source>
</evidence>
<dbReference type="GO" id="GO:0006508">
    <property type="term" value="P:proteolysis"/>
    <property type="evidence" value="ECO:0007669"/>
    <property type="project" value="InterPro"/>
</dbReference>
<dbReference type="InterPro" id="IPR029058">
    <property type="entry name" value="AB_hydrolase_fold"/>
</dbReference>
<dbReference type="Gene3D" id="3.40.50.1820">
    <property type="entry name" value="alpha/beta hydrolase"/>
    <property type="match status" value="1"/>
</dbReference>
<reference evidence="2 3" key="1">
    <citation type="submission" date="2024-03" db="EMBL/GenBank/DDBJ databases">
        <authorList>
            <person name="Martinez-Hernandez J."/>
        </authorList>
    </citation>
    <scope>NUCLEOTIDE SEQUENCE [LARGE SCALE GENOMIC DNA]</scope>
</reference>
<evidence type="ECO:0000259" key="1">
    <source>
        <dbReference type="Pfam" id="PF00326"/>
    </source>
</evidence>
<name>A0AAV1XC70_LUPLU</name>
<proteinExistence type="predicted"/>
<comment type="caution">
    <text evidence="2">The sequence shown here is derived from an EMBL/GenBank/DDBJ whole genome shotgun (WGS) entry which is preliminary data.</text>
</comment>
<accession>A0AAV1XC70</accession>
<keyword evidence="3" id="KW-1185">Reference proteome</keyword>
<protein>
    <recommendedName>
        <fullName evidence="1">Peptidase S9 prolyl oligopeptidase catalytic domain-containing protein</fullName>
    </recommendedName>
</protein>
<gene>
    <name evidence="2" type="ORF">LLUT_LOCUS20293</name>
</gene>
<sequence>MLVEDMWRLLWILDTMVNEPAARTHIGMYVLVLPLLPCHALIDAWKNGKTMPFIFDTVWDLIRLADYLTQREDVDPYRIGITGISLGGMHAWFAAAADTRYSVVASLIGVQGFRWALDNDMWQGRVESIKPVFEVARDDLGKSAIDKEVVEKVYDRIAPGLASQFDSPNSIPSIAPRPLLIINGAEDPRCPTGGMEVPESNALQAYGELDCLDNFKFIAEPGVGHKLTKFQVKEAAAWFDSFLKP</sequence>
<dbReference type="GO" id="GO:0008236">
    <property type="term" value="F:serine-type peptidase activity"/>
    <property type="evidence" value="ECO:0007669"/>
    <property type="project" value="InterPro"/>
</dbReference>
<dbReference type="AlphaFoldDB" id="A0AAV1XC70"/>
<feature type="domain" description="Peptidase S9 prolyl oligopeptidase catalytic" evidence="1">
    <location>
        <begin position="57"/>
        <end position="233"/>
    </location>
</feature>
<dbReference type="InterPro" id="IPR001375">
    <property type="entry name" value="Peptidase_S9_cat"/>
</dbReference>
<dbReference type="PANTHER" id="PTHR47381:SF3">
    <property type="entry name" value="ALPHA_BETA-HYDROLASES SUPERFAMILY PROTEIN"/>
    <property type="match status" value="1"/>
</dbReference>
<dbReference type="Pfam" id="PF00326">
    <property type="entry name" value="Peptidase_S9"/>
    <property type="match status" value="1"/>
</dbReference>